<evidence type="ECO:0000313" key="1">
    <source>
        <dbReference type="EMBL" id="GGA93087.1"/>
    </source>
</evidence>
<name>A0A8J2UBL9_9BACT</name>
<reference evidence="1" key="2">
    <citation type="submission" date="2020-09" db="EMBL/GenBank/DDBJ databases">
        <authorList>
            <person name="Sun Q."/>
            <person name="Zhou Y."/>
        </authorList>
    </citation>
    <scope>NUCLEOTIDE SEQUENCE</scope>
    <source>
        <strain evidence="1">CGMCC 1.15448</strain>
    </source>
</reference>
<gene>
    <name evidence="1" type="ORF">GCM10011511_15620</name>
</gene>
<comment type="caution">
    <text evidence="1">The sequence shown here is derived from an EMBL/GenBank/DDBJ whole genome shotgun (WGS) entry which is preliminary data.</text>
</comment>
<protein>
    <submittedName>
        <fullName evidence="1">Uncharacterized protein</fullName>
    </submittedName>
</protein>
<dbReference type="InterPro" id="IPR043733">
    <property type="entry name" value="DUF5677"/>
</dbReference>
<dbReference type="Proteomes" id="UP000607559">
    <property type="component" value="Unassembled WGS sequence"/>
</dbReference>
<dbReference type="RefSeq" id="WP_188930200.1">
    <property type="nucleotide sequence ID" value="NZ_BMJC01000001.1"/>
</dbReference>
<proteinExistence type="predicted"/>
<organism evidence="1 2">
    <name type="scientific">Puia dinghuensis</name>
    <dbReference type="NCBI Taxonomy" id="1792502"/>
    <lineage>
        <taxon>Bacteria</taxon>
        <taxon>Pseudomonadati</taxon>
        <taxon>Bacteroidota</taxon>
        <taxon>Chitinophagia</taxon>
        <taxon>Chitinophagales</taxon>
        <taxon>Chitinophagaceae</taxon>
        <taxon>Puia</taxon>
    </lineage>
</organism>
<dbReference type="EMBL" id="BMJC01000001">
    <property type="protein sequence ID" value="GGA93087.1"/>
    <property type="molecule type" value="Genomic_DNA"/>
</dbReference>
<reference evidence="1" key="1">
    <citation type="journal article" date="2014" name="Int. J. Syst. Evol. Microbiol.">
        <title>Complete genome sequence of Corynebacterium casei LMG S-19264T (=DSM 44701T), isolated from a smear-ripened cheese.</title>
        <authorList>
            <consortium name="US DOE Joint Genome Institute (JGI-PGF)"/>
            <person name="Walter F."/>
            <person name="Albersmeier A."/>
            <person name="Kalinowski J."/>
            <person name="Ruckert C."/>
        </authorList>
    </citation>
    <scope>NUCLEOTIDE SEQUENCE</scope>
    <source>
        <strain evidence="1">CGMCC 1.15448</strain>
    </source>
</reference>
<dbReference type="AlphaFoldDB" id="A0A8J2UBL9"/>
<sequence length="267" mass="30965">MPSIWKKDPTRANLNEVLEGMYTIGNECRKQLREHVAPDDVEGEYFLGLLDRATAFADDLGNVLRHSRTGSLTSVNVIGRCIMDDFITLKYVLSSADRKEEIYTLNANAFYETLKKLRNLMEVNQKVYEGKFQFYPNADLIEDIEAKFFARDDSGNYLFPDSTPKGLKFKKTRQLTQMAEAAGSKTNDDVGRAFYFWGIWSGYVHYSPSTFGMEMYDQADAENVNNRLQELFINLWRIICEALKNFMVEKKIQLKVPEIWRSFQFDV</sequence>
<dbReference type="Pfam" id="PF18928">
    <property type="entry name" value="DUF5677"/>
    <property type="match status" value="1"/>
</dbReference>
<accession>A0A8J2UBL9</accession>
<evidence type="ECO:0000313" key="2">
    <source>
        <dbReference type="Proteomes" id="UP000607559"/>
    </source>
</evidence>
<keyword evidence="2" id="KW-1185">Reference proteome</keyword>